<dbReference type="RefSeq" id="WP_201375023.1">
    <property type="nucleotide sequence ID" value="NZ_BNJG01000003.1"/>
</dbReference>
<keyword evidence="3" id="KW-1185">Reference proteome</keyword>
<dbReference type="EMBL" id="BNJG01000003">
    <property type="protein sequence ID" value="GHO58775.1"/>
    <property type="molecule type" value="Genomic_DNA"/>
</dbReference>
<evidence type="ECO:0000256" key="1">
    <source>
        <dbReference type="SAM" id="MobiDB-lite"/>
    </source>
</evidence>
<sequence length="148" mass="16589">MKPEHQQQPGSDRSESDEGPAEHLGHQLGYAFGRFNHAMHHLGSRQHPERAQHTPEGMEQSQQAEQATASSSNPHMSRAEEIVDDVGHRLNTTLSRTSAQFQKAGSRIREEAEDILAEAHHVRTPHTEEASQASAPPKHRHHKARESR</sequence>
<reference evidence="2 3" key="1">
    <citation type="journal article" date="2021" name="Int. J. Syst. Evol. Microbiol.">
        <title>Reticulibacter mediterranei gen. nov., sp. nov., within the new family Reticulibacteraceae fam. nov., and Ktedonospora formicarum gen. nov., sp. nov., Ktedonobacter robiniae sp. nov., Dictyobacter formicarum sp. nov. and Dictyobacter arantiisoli sp. nov., belonging to the class Ktedonobacteria.</title>
        <authorList>
            <person name="Yabe S."/>
            <person name="Zheng Y."/>
            <person name="Wang C.M."/>
            <person name="Sakai Y."/>
            <person name="Abe K."/>
            <person name="Yokota A."/>
            <person name="Donadio S."/>
            <person name="Cavaletti L."/>
            <person name="Monciardini P."/>
        </authorList>
    </citation>
    <scope>NUCLEOTIDE SEQUENCE [LARGE SCALE GENOMIC DNA]</scope>
    <source>
        <strain evidence="2 3">SOSP1-30</strain>
    </source>
</reference>
<evidence type="ECO:0000313" key="2">
    <source>
        <dbReference type="EMBL" id="GHO58775.1"/>
    </source>
</evidence>
<protein>
    <submittedName>
        <fullName evidence="2">Uncharacterized protein</fullName>
    </submittedName>
</protein>
<accession>A0ABQ3V296</accession>
<feature type="compositionally biased region" description="Basic residues" evidence="1">
    <location>
        <begin position="137"/>
        <end position="148"/>
    </location>
</feature>
<feature type="compositionally biased region" description="Polar residues" evidence="1">
    <location>
        <begin position="90"/>
        <end position="103"/>
    </location>
</feature>
<proteinExistence type="predicted"/>
<feature type="compositionally biased region" description="Basic and acidic residues" evidence="1">
    <location>
        <begin position="12"/>
        <end position="25"/>
    </location>
</feature>
<feature type="compositionally biased region" description="Basic and acidic residues" evidence="1">
    <location>
        <begin position="77"/>
        <end position="88"/>
    </location>
</feature>
<gene>
    <name evidence="2" type="ORF">KSB_72500</name>
</gene>
<feature type="compositionally biased region" description="Basic and acidic residues" evidence="1">
    <location>
        <begin position="117"/>
        <end position="129"/>
    </location>
</feature>
<comment type="caution">
    <text evidence="2">The sequence shown here is derived from an EMBL/GenBank/DDBJ whole genome shotgun (WGS) entry which is preliminary data.</text>
</comment>
<feature type="compositionally biased region" description="Low complexity" evidence="1">
    <location>
        <begin position="59"/>
        <end position="72"/>
    </location>
</feature>
<evidence type="ECO:0000313" key="3">
    <source>
        <dbReference type="Proteomes" id="UP000654345"/>
    </source>
</evidence>
<organism evidence="2 3">
    <name type="scientific">Ktedonobacter robiniae</name>
    <dbReference type="NCBI Taxonomy" id="2778365"/>
    <lineage>
        <taxon>Bacteria</taxon>
        <taxon>Bacillati</taxon>
        <taxon>Chloroflexota</taxon>
        <taxon>Ktedonobacteria</taxon>
        <taxon>Ktedonobacterales</taxon>
        <taxon>Ktedonobacteraceae</taxon>
        <taxon>Ktedonobacter</taxon>
    </lineage>
</organism>
<name>A0ABQ3V296_9CHLR</name>
<dbReference type="Proteomes" id="UP000654345">
    <property type="component" value="Unassembled WGS sequence"/>
</dbReference>
<feature type="compositionally biased region" description="Polar residues" evidence="1">
    <location>
        <begin position="1"/>
        <end position="11"/>
    </location>
</feature>
<feature type="region of interest" description="Disordered" evidence="1">
    <location>
        <begin position="1"/>
        <end position="148"/>
    </location>
</feature>